<dbReference type="GO" id="GO:0005737">
    <property type="term" value="C:cytoplasm"/>
    <property type="evidence" value="ECO:0007669"/>
    <property type="project" value="TreeGrafter"/>
</dbReference>
<feature type="region of interest" description="Disordered" evidence="2">
    <location>
        <begin position="673"/>
        <end position="725"/>
    </location>
</feature>
<comment type="similarity">
    <text evidence="1">Belongs to the peptidase C14B family.</text>
</comment>
<name>A0AAN8RXQ9_9PEZI</name>
<dbReference type="InterPro" id="IPR050452">
    <property type="entry name" value="Metacaspase"/>
</dbReference>
<dbReference type="Gene3D" id="3.40.50.1460">
    <property type="match status" value="1"/>
</dbReference>
<dbReference type="GO" id="GO:0006508">
    <property type="term" value="P:proteolysis"/>
    <property type="evidence" value="ECO:0007669"/>
    <property type="project" value="InterPro"/>
</dbReference>
<feature type="domain" description="Peptidase C14 caspase" evidence="3">
    <location>
        <begin position="8"/>
        <end position="305"/>
    </location>
</feature>
<evidence type="ECO:0000313" key="4">
    <source>
        <dbReference type="EMBL" id="KAK6513162.1"/>
    </source>
</evidence>
<dbReference type="PANTHER" id="PTHR48104:SF30">
    <property type="entry name" value="METACASPASE-1"/>
    <property type="match status" value="1"/>
</dbReference>
<organism evidence="4 5">
    <name type="scientific">Arthrobotrys conoides</name>
    <dbReference type="NCBI Taxonomy" id="74498"/>
    <lineage>
        <taxon>Eukaryota</taxon>
        <taxon>Fungi</taxon>
        <taxon>Dikarya</taxon>
        <taxon>Ascomycota</taxon>
        <taxon>Pezizomycotina</taxon>
        <taxon>Orbiliomycetes</taxon>
        <taxon>Orbiliales</taxon>
        <taxon>Orbiliaceae</taxon>
        <taxon>Arthrobotrys</taxon>
    </lineage>
</organism>
<dbReference type="Pfam" id="PF00656">
    <property type="entry name" value="Peptidase_C14"/>
    <property type="match status" value="1"/>
</dbReference>
<reference evidence="4 5" key="1">
    <citation type="submission" date="2019-10" db="EMBL/GenBank/DDBJ databases">
        <authorList>
            <person name="Palmer J.M."/>
        </authorList>
    </citation>
    <scope>NUCLEOTIDE SEQUENCE [LARGE SCALE GENOMIC DNA]</scope>
    <source>
        <strain evidence="4 5">TWF506</strain>
    </source>
</reference>
<dbReference type="InterPro" id="IPR011600">
    <property type="entry name" value="Pept_C14_caspase"/>
</dbReference>
<evidence type="ECO:0000313" key="5">
    <source>
        <dbReference type="Proteomes" id="UP001307849"/>
    </source>
</evidence>
<proteinExistence type="inferred from homology"/>
<sequence>MASKPEIWALLIGVNHYLPGNQRRVKYGDLSGCVKDVKALQGYLEKRNVQKITTLTSTKSLEHNRPEEDRSQLPTHPNIIRELERIYEDSRPGDLVYFHYSGHGIRRDADEIGSDEGDHISGTALALADVMEGGAYLTGYQLGVYIKRMVFEKQLRVTVVLDSCFSGRGFRNAESEEEEYTSRSGDDSIDINFLQSDLEADDAAIILDDESGTDEEDIYGSRNGMKIRSWLSDPTGCTVLTACGSNETAGEYTFEGEKHGILTYWMLKFLSEDPETCRPSYNKVRDYIANNIDRAHAAKKQSPVLLGDTDHVFLGQEQVVEKPVGHIRDRRLNTDTVELDIGWAHGVAKGAIYDVFLEKENIRRDSVSKIRAQVTEVPDNNPFRSKAVLQYAPEDSTAAAQVKPGSVVVLQTWSLRLDTFVDISSLRQRLSRDQIEGLESQIKQTPGLFLDSDVERPEDLECDFQVALNQDECFEVCLFENGKYISIPRVTPLSLGDSGWDIKLAYLLGHLARFRDIKSIDGNKTDTPLNPEWFSFSVEPSDEGYGDDIGLFVQDPEDPTALRASEETALRFSFKLNDNCKYQSVFVSFYDFDASWGISKLDPGPGQVHEVTKKTPVEFTIQMVIPEKCTPHDPEEIVDTVRVFISTTRVNWEDITLPELPGHACTVPPGIITDPTDVEPDTETVERGAGSSEFYFDPLSTENDDEFNSRNPKRKPMKRTTSPPRNIWGFMDLNITTFPKEL</sequence>
<dbReference type="Proteomes" id="UP001307849">
    <property type="component" value="Unassembled WGS sequence"/>
</dbReference>
<dbReference type="EMBL" id="JAVHJM010000006">
    <property type="protein sequence ID" value="KAK6513162.1"/>
    <property type="molecule type" value="Genomic_DNA"/>
</dbReference>
<dbReference type="GO" id="GO:0004197">
    <property type="term" value="F:cysteine-type endopeptidase activity"/>
    <property type="evidence" value="ECO:0007669"/>
    <property type="project" value="InterPro"/>
</dbReference>
<gene>
    <name evidence="4" type="ORF">TWF506_009327</name>
</gene>
<accession>A0AAN8RXQ9</accession>
<dbReference type="PANTHER" id="PTHR48104">
    <property type="entry name" value="METACASPASE-4"/>
    <property type="match status" value="1"/>
</dbReference>
<evidence type="ECO:0000256" key="1">
    <source>
        <dbReference type="ARBA" id="ARBA00009005"/>
    </source>
</evidence>
<keyword evidence="5" id="KW-1185">Reference proteome</keyword>
<evidence type="ECO:0000259" key="3">
    <source>
        <dbReference type="Pfam" id="PF00656"/>
    </source>
</evidence>
<comment type="caution">
    <text evidence="4">The sequence shown here is derived from an EMBL/GenBank/DDBJ whole genome shotgun (WGS) entry which is preliminary data.</text>
</comment>
<evidence type="ECO:0000256" key="2">
    <source>
        <dbReference type="SAM" id="MobiDB-lite"/>
    </source>
</evidence>
<dbReference type="AlphaFoldDB" id="A0AAN8RXQ9"/>
<protein>
    <recommendedName>
        <fullName evidence="3">Peptidase C14 caspase domain-containing protein</fullName>
    </recommendedName>
</protein>